<dbReference type="PANTHER" id="PTHR10900:SF125">
    <property type="entry name" value="FAS1 DOMAIN-CONTAINING PROTEIN YLR001C"/>
    <property type="match status" value="1"/>
</dbReference>
<evidence type="ECO:0000313" key="4">
    <source>
        <dbReference type="Proteomes" id="UP000326565"/>
    </source>
</evidence>
<protein>
    <submittedName>
        <fullName evidence="3">FAS1 domain-containing protein</fullName>
    </submittedName>
</protein>
<reference evidence="3 4" key="1">
    <citation type="submission" date="2019-04" db="EMBL/GenBank/DDBJ databases">
        <title>Friends and foes A comparative genomics study of 23 Aspergillus species from section Flavi.</title>
        <authorList>
            <consortium name="DOE Joint Genome Institute"/>
            <person name="Kjaerbolling I."/>
            <person name="Vesth T."/>
            <person name="Frisvad J.C."/>
            <person name="Nybo J.L."/>
            <person name="Theobald S."/>
            <person name="Kildgaard S."/>
            <person name="Isbrandt T."/>
            <person name="Kuo A."/>
            <person name="Sato A."/>
            <person name="Lyhne E.K."/>
            <person name="Kogle M.E."/>
            <person name="Wiebenga A."/>
            <person name="Kun R.S."/>
            <person name="Lubbers R.J."/>
            <person name="Makela M.R."/>
            <person name="Barry K."/>
            <person name="Chovatia M."/>
            <person name="Clum A."/>
            <person name="Daum C."/>
            <person name="Haridas S."/>
            <person name="He G."/>
            <person name="LaButti K."/>
            <person name="Lipzen A."/>
            <person name="Mondo S."/>
            <person name="Riley R."/>
            <person name="Salamov A."/>
            <person name="Simmons B.A."/>
            <person name="Magnuson J.K."/>
            <person name="Henrissat B."/>
            <person name="Mortensen U.H."/>
            <person name="Larsen T.O."/>
            <person name="Devries R.P."/>
            <person name="Grigoriev I.V."/>
            <person name="Machida M."/>
            <person name="Baker S.E."/>
            <person name="Andersen M.R."/>
        </authorList>
    </citation>
    <scope>NUCLEOTIDE SEQUENCE [LARGE SCALE GENOMIC DNA]</scope>
    <source>
        <strain evidence="3 4">CBS 151.66</strain>
    </source>
</reference>
<accession>A0A5N5XKE1</accession>
<dbReference type="InterPro" id="IPR050904">
    <property type="entry name" value="Adhesion/Biosynth-related"/>
</dbReference>
<dbReference type="InterPro" id="IPR000782">
    <property type="entry name" value="FAS1_domain"/>
</dbReference>
<dbReference type="OrthoDB" id="7700931at2759"/>
<evidence type="ECO:0000259" key="2">
    <source>
        <dbReference type="PROSITE" id="PS50213"/>
    </source>
</evidence>
<evidence type="ECO:0000313" key="3">
    <source>
        <dbReference type="EMBL" id="KAB8079580.1"/>
    </source>
</evidence>
<sequence length="457" mass="50850">MKVYLWPVMVASLSSAFVLPTHQQALSDLAVDHHNANNKVELLDDLQTSIYTTASDIQDTLDDTLNLITETLHTKAEHCFKHPFDDAESLPEDITELPPFSQQRPPHHLPSDKTIYELITESKYTTILAKIIKEDEELVDFLNSTKANHTLFAPTDDAFKKLPHHPDHKPPKELIRAVIKYHLVPGLWDAASVFHSHTLPTQLEASSLGDGLPQRLAVRVGWRGLTLNYYSRIVAPDIAGSNGLIHGISSLLIPPPSTQTILDLVPTQFSTFNLALLKTNTNLTTIPGGTIFAPSNTAFSHLGLKVNAFLFSPYGRKYLAALLKYHIVPDRTLYSDVLYTENGEIKPFGVKGHTHVDLPTLLGERRLAIDVARFGPYASLKINGFQKVAFADVLAKNGNVHIVDRVLIPPRKVGTGAEGEWDEEVLTVEDLRRRLSDLVEDDGHDEDGEMWAHGFEL</sequence>
<proteinExistence type="predicted"/>
<organism evidence="3 4">
    <name type="scientific">Aspergillus leporis</name>
    <dbReference type="NCBI Taxonomy" id="41062"/>
    <lineage>
        <taxon>Eukaryota</taxon>
        <taxon>Fungi</taxon>
        <taxon>Dikarya</taxon>
        <taxon>Ascomycota</taxon>
        <taxon>Pezizomycotina</taxon>
        <taxon>Eurotiomycetes</taxon>
        <taxon>Eurotiomycetidae</taxon>
        <taxon>Eurotiales</taxon>
        <taxon>Aspergillaceae</taxon>
        <taxon>Aspergillus</taxon>
        <taxon>Aspergillus subgen. Circumdati</taxon>
    </lineage>
</organism>
<feature type="domain" description="FAS1" evidence="2">
    <location>
        <begin position="112"/>
        <end position="252"/>
    </location>
</feature>
<dbReference type="InterPro" id="IPR036378">
    <property type="entry name" value="FAS1_dom_sf"/>
</dbReference>
<keyword evidence="4" id="KW-1185">Reference proteome</keyword>
<keyword evidence="1" id="KW-0732">Signal</keyword>
<feature type="domain" description="FAS1" evidence="2">
    <location>
        <begin position="245"/>
        <end position="407"/>
    </location>
</feature>
<dbReference type="AlphaFoldDB" id="A0A5N5XKE1"/>
<dbReference type="Pfam" id="PF02469">
    <property type="entry name" value="Fasciclin"/>
    <property type="match status" value="2"/>
</dbReference>
<dbReference type="PANTHER" id="PTHR10900">
    <property type="entry name" value="PERIOSTIN-RELATED"/>
    <property type="match status" value="1"/>
</dbReference>
<name>A0A5N5XKE1_9EURO</name>
<dbReference type="Proteomes" id="UP000326565">
    <property type="component" value="Unassembled WGS sequence"/>
</dbReference>
<feature type="chain" id="PRO_5024936512" evidence="1">
    <location>
        <begin position="17"/>
        <end position="457"/>
    </location>
</feature>
<dbReference type="SUPFAM" id="SSF82153">
    <property type="entry name" value="FAS1 domain"/>
    <property type="match status" value="2"/>
</dbReference>
<dbReference type="EMBL" id="ML732149">
    <property type="protein sequence ID" value="KAB8079580.1"/>
    <property type="molecule type" value="Genomic_DNA"/>
</dbReference>
<dbReference type="SMART" id="SM00554">
    <property type="entry name" value="FAS1"/>
    <property type="match status" value="2"/>
</dbReference>
<feature type="signal peptide" evidence="1">
    <location>
        <begin position="1"/>
        <end position="16"/>
    </location>
</feature>
<evidence type="ECO:0000256" key="1">
    <source>
        <dbReference type="SAM" id="SignalP"/>
    </source>
</evidence>
<gene>
    <name evidence="3" type="ORF">BDV29DRAFT_163992</name>
</gene>
<dbReference type="PROSITE" id="PS50213">
    <property type="entry name" value="FAS1"/>
    <property type="match status" value="2"/>
</dbReference>
<dbReference type="Gene3D" id="2.30.180.10">
    <property type="entry name" value="FAS1 domain"/>
    <property type="match status" value="2"/>
</dbReference>